<sequence>MTQLIIHKDKMQEALMRFLSTIQTDEIRLEFDDKHFFAEPVQGKSVLDILAEQAEDMGPEDLSLNVDHYLYGLSKRSEK</sequence>
<dbReference type="KEGG" id="pph:Ppha_0093"/>
<accession>B4SAT0</accession>
<dbReference type="AlphaFoldDB" id="B4SAT0"/>
<dbReference type="EMBL" id="CP001110">
    <property type="protein sequence ID" value="ACF42449.1"/>
    <property type="molecule type" value="Genomic_DNA"/>
</dbReference>
<organism evidence="1 2">
    <name type="scientific">Pelodictyon phaeoclathratiforme (strain DSM 5477 / BU-1)</name>
    <dbReference type="NCBI Taxonomy" id="324925"/>
    <lineage>
        <taxon>Bacteria</taxon>
        <taxon>Pseudomonadati</taxon>
        <taxon>Chlorobiota</taxon>
        <taxon>Chlorobiia</taxon>
        <taxon>Chlorobiales</taxon>
        <taxon>Chlorobiaceae</taxon>
        <taxon>Chlorobium/Pelodictyon group</taxon>
        <taxon>Pelodictyon</taxon>
    </lineage>
</organism>
<protein>
    <submittedName>
        <fullName evidence="1">Uncharacterized protein</fullName>
    </submittedName>
</protein>
<evidence type="ECO:0000313" key="2">
    <source>
        <dbReference type="Proteomes" id="UP000002724"/>
    </source>
</evidence>
<gene>
    <name evidence="1" type="ordered locus">Ppha_0093</name>
</gene>
<dbReference type="HOGENOM" id="CLU_2602913_0_0_10"/>
<dbReference type="Proteomes" id="UP000002724">
    <property type="component" value="Chromosome"/>
</dbReference>
<proteinExistence type="predicted"/>
<dbReference type="RefSeq" id="WP_012506947.1">
    <property type="nucleotide sequence ID" value="NC_011060.1"/>
</dbReference>
<reference evidence="1 2" key="1">
    <citation type="submission" date="2008-06" db="EMBL/GenBank/DDBJ databases">
        <title>Complete sequence of Pelodictyon phaeoclathratiforme BU-1.</title>
        <authorList>
            <consortium name="US DOE Joint Genome Institute"/>
            <person name="Lucas S."/>
            <person name="Copeland A."/>
            <person name="Lapidus A."/>
            <person name="Glavina del Rio T."/>
            <person name="Dalin E."/>
            <person name="Tice H."/>
            <person name="Bruce D."/>
            <person name="Goodwin L."/>
            <person name="Pitluck S."/>
            <person name="Schmutz J."/>
            <person name="Larimer F."/>
            <person name="Land M."/>
            <person name="Hauser L."/>
            <person name="Kyrpides N."/>
            <person name="Mikhailova N."/>
            <person name="Liu Z."/>
            <person name="Li T."/>
            <person name="Zhao F."/>
            <person name="Overmann J."/>
            <person name="Bryant D.A."/>
            <person name="Richardson P."/>
        </authorList>
    </citation>
    <scope>NUCLEOTIDE SEQUENCE [LARGE SCALE GENOMIC DNA]</scope>
    <source>
        <strain evidence="2">DSM 5477 / BU-1</strain>
    </source>
</reference>
<evidence type="ECO:0000313" key="1">
    <source>
        <dbReference type="EMBL" id="ACF42449.1"/>
    </source>
</evidence>
<keyword evidence="2" id="KW-1185">Reference proteome</keyword>
<name>B4SAT0_PELPB</name>